<sequence length="164" mass="18666">MRYTIFMTRHSSPHAIPSDAVQLRTEDAIRNLAWFRYNLRKFLRFSEKAARQCGVTPQQHQLMLGVAGYTGRGTASVSELAEFLQERHNSVVGLVERAAQRGLVRKEHDTNDRRFVMVSLTEQGEQILAQLTELHKEEVKAAKEALMKVPKVPAQVLEVKKKAI</sequence>
<dbReference type="SUPFAM" id="SSF46785">
    <property type="entry name" value="Winged helix' DNA-binding domain"/>
    <property type="match status" value="1"/>
</dbReference>
<evidence type="ECO:0000259" key="1">
    <source>
        <dbReference type="PROSITE" id="PS50995"/>
    </source>
</evidence>
<proteinExistence type="predicted"/>
<dbReference type="PROSITE" id="PS50995">
    <property type="entry name" value="HTH_MARR_2"/>
    <property type="match status" value="1"/>
</dbReference>
<dbReference type="RefSeq" id="WP_348269573.1">
    <property type="nucleotide sequence ID" value="NZ_CP121195.1"/>
</dbReference>
<dbReference type="PANTHER" id="PTHR33164:SF89">
    <property type="entry name" value="MARR FAMILY REGULATORY PROTEIN"/>
    <property type="match status" value="1"/>
</dbReference>
<reference evidence="2" key="1">
    <citation type="submission" date="2023-03" db="EMBL/GenBank/DDBJ databases">
        <title>Edaphobacter sp.</title>
        <authorList>
            <person name="Huber K.J."/>
            <person name="Papendorf J."/>
            <person name="Pilke C."/>
            <person name="Bunk B."/>
            <person name="Sproeer C."/>
            <person name="Pester M."/>
        </authorList>
    </citation>
    <scope>NUCLEOTIDE SEQUENCE</scope>
    <source>
        <strain evidence="2">DSM 109920</strain>
    </source>
</reference>
<organism evidence="2">
    <name type="scientific">Edaphobacter paludis</name>
    <dbReference type="NCBI Taxonomy" id="3035702"/>
    <lineage>
        <taxon>Bacteria</taxon>
        <taxon>Pseudomonadati</taxon>
        <taxon>Acidobacteriota</taxon>
        <taxon>Terriglobia</taxon>
        <taxon>Terriglobales</taxon>
        <taxon>Acidobacteriaceae</taxon>
        <taxon>Edaphobacter</taxon>
    </lineage>
</organism>
<dbReference type="InterPro" id="IPR036388">
    <property type="entry name" value="WH-like_DNA-bd_sf"/>
</dbReference>
<dbReference type="GO" id="GO:0003700">
    <property type="term" value="F:DNA-binding transcription factor activity"/>
    <property type="evidence" value="ECO:0007669"/>
    <property type="project" value="InterPro"/>
</dbReference>
<feature type="domain" description="HTH marR-type" evidence="1">
    <location>
        <begin position="25"/>
        <end position="164"/>
    </location>
</feature>
<protein>
    <submittedName>
        <fullName evidence="2">MarR family transcriptional regulator</fullName>
    </submittedName>
</protein>
<dbReference type="InterPro" id="IPR036390">
    <property type="entry name" value="WH_DNA-bd_sf"/>
</dbReference>
<dbReference type="AlphaFoldDB" id="A0AAU7D5D0"/>
<dbReference type="InterPro" id="IPR039422">
    <property type="entry name" value="MarR/SlyA-like"/>
</dbReference>
<evidence type="ECO:0000313" key="2">
    <source>
        <dbReference type="EMBL" id="XBH12899.1"/>
    </source>
</evidence>
<dbReference type="PANTHER" id="PTHR33164">
    <property type="entry name" value="TRANSCRIPTIONAL REGULATOR, MARR FAMILY"/>
    <property type="match status" value="1"/>
</dbReference>
<accession>A0AAU7D5D0</accession>
<dbReference type="Gene3D" id="1.10.10.10">
    <property type="entry name" value="Winged helix-like DNA-binding domain superfamily/Winged helix DNA-binding domain"/>
    <property type="match status" value="1"/>
</dbReference>
<dbReference type="PRINTS" id="PR00598">
    <property type="entry name" value="HTHMARR"/>
</dbReference>
<dbReference type="InterPro" id="IPR000835">
    <property type="entry name" value="HTH_MarR-typ"/>
</dbReference>
<dbReference type="Pfam" id="PF12802">
    <property type="entry name" value="MarR_2"/>
    <property type="match status" value="1"/>
</dbReference>
<dbReference type="EMBL" id="CP121195">
    <property type="protein sequence ID" value="XBH12899.1"/>
    <property type="molecule type" value="Genomic_DNA"/>
</dbReference>
<gene>
    <name evidence="2" type="ORF">P8936_14535</name>
</gene>
<name>A0AAU7D5D0_9BACT</name>
<dbReference type="SMART" id="SM00347">
    <property type="entry name" value="HTH_MARR"/>
    <property type="match status" value="1"/>
</dbReference>
<dbReference type="GO" id="GO:0006950">
    <property type="term" value="P:response to stress"/>
    <property type="evidence" value="ECO:0007669"/>
    <property type="project" value="TreeGrafter"/>
</dbReference>